<accession>A0A4R6SVU1</accession>
<evidence type="ECO:0000256" key="2">
    <source>
        <dbReference type="ARBA" id="ARBA00023043"/>
    </source>
</evidence>
<dbReference type="RefSeq" id="WP_133575566.1">
    <property type="nucleotide sequence ID" value="NZ_SNYC01000004.1"/>
</dbReference>
<organism evidence="4 5">
    <name type="scientific">Pedobacter metabolipauper</name>
    <dbReference type="NCBI Taxonomy" id="425513"/>
    <lineage>
        <taxon>Bacteria</taxon>
        <taxon>Pseudomonadati</taxon>
        <taxon>Bacteroidota</taxon>
        <taxon>Sphingobacteriia</taxon>
        <taxon>Sphingobacteriales</taxon>
        <taxon>Sphingobacteriaceae</taxon>
        <taxon>Pedobacter</taxon>
    </lineage>
</organism>
<dbReference type="OrthoDB" id="5657095at2"/>
<keyword evidence="5" id="KW-1185">Reference proteome</keyword>
<keyword evidence="1" id="KW-0677">Repeat</keyword>
<dbReference type="EMBL" id="SNYC01000004">
    <property type="protein sequence ID" value="TDQ09486.1"/>
    <property type="molecule type" value="Genomic_DNA"/>
</dbReference>
<feature type="repeat" description="ANK" evidence="3">
    <location>
        <begin position="263"/>
        <end position="295"/>
    </location>
</feature>
<evidence type="ECO:0000256" key="3">
    <source>
        <dbReference type="PROSITE-ProRule" id="PRU00023"/>
    </source>
</evidence>
<protein>
    <submittedName>
        <fullName evidence="4">Ankyrin repeat protein</fullName>
    </submittedName>
</protein>
<dbReference type="PROSITE" id="PS50088">
    <property type="entry name" value="ANK_REPEAT"/>
    <property type="match status" value="2"/>
</dbReference>
<feature type="repeat" description="ANK" evidence="3">
    <location>
        <begin position="382"/>
        <end position="417"/>
    </location>
</feature>
<dbReference type="PANTHER" id="PTHR24198">
    <property type="entry name" value="ANKYRIN REPEAT AND PROTEIN KINASE DOMAIN-CONTAINING PROTEIN"/>
    <property type="match status" value="1"/>
</dbReference>
<evidence type="ECO:0000256" key="1">
    <source>
        <dbReference type="ARBA" id="ARBA00022737"/>
    </source>
</evidence>
<name>A0A4R6SVU1_9SPHI</name>
<dbReference type="Gene3D" id="1.25.40.20">
    <property type="entry name" value="Ankyrin repeat-containing domain"/>
    <property type="match status" value="4"/>
</dbReference>
<dbReference type="Pfam" id="PF12796">
    <property type="entry name" value="Ank_2"/>
    <property type="match status" value="2"/>
</dbReference>
<evidence type="ECO:0000313" key="5">
    <source>
        <dbReference type="Proteomes" id="UP000295620"/>
    </source>
</evidence>
<dbReference type="SUPFAM" id="SSF48403">
    <property type="entry name" value="Ankyrin repeat"/>
    <property type="match status" value="2"/>
</dbReference>
<dbReference type="SMART" id="SM00248">
    <property type="entry name" value="ANK"/>
    <property type="match status" value="8"/>
</dbReference>
<evidence type="ECO:0000313" key="4">
    <source>
        <dbReference type="EMBL" id="TDQ09486.1"/>
    </source>
</evidence>
<dbReference type="AlphaFoldDB" id="A0A4R6SVU1"/>
<gene>
    <name evidence="4" type="ORF">ATK78_1641</name>
</gene>
<sequence length="481" mass="52257">MNNDFNPIKDAYQRNIFASGADVIDVAGLYKSLPEINITNESDENLYHLATQFTDTWAIEFLKNAGLKPAADKYGNTPLHTLTTTKFDLGSPDLETNAVKIYDTAMLLLDLGINPKKKNDSGKLAYFEAGLLYMYPFIKAMGDAGVKMDATQDEGKNLLHTICDKLVHHKSITGAVEAATLTVRILIEKSSIDLEDKDIFNTTPLTYAQRSGVKEIAALLSGDETDTATGGMTIHEAVLNRDTIAVEALIKNGTDLDDFSDQYHRTPLMLSCEYPSAPMVTLLLDGGANVNFRSGNDDTAVHYLIGKAISNFGRGMSQDIKDVVLMLRTLIKHGLELDSAVNNESDTALNAVCRAGYLADLNALLAEELIEAGCDINKPNASGKTPLMSFAERGNEVKYSIIELLLDNDADTTYTDKNGNTALMYTAGNPDKMSGKKMISLILSQNTSTIDKVNNTGQTALDIAVKNDNEAAVKQLIEAMS</sequence>
<reference evidence="4 5" key="1">
    <citation type="submission" date="2019-03" db="EMBL/GenBank/DDBJ databases">
        <title>Genomic Encyclopedia of Archaeal and Bacterial Type Strains, Phase II (KMG-II): from individual species to whole genera.</title>
        <authorList>
            <person name="Goeker M."/>
        </authorList>
    </citation>
    <scope>NUCLEOTIDE SEQUENCE [LARGE SCALE GENOMIC DNA]</scope>
    <source>
        <strain evidence="4 5">DSM 19035</strain>
    </source>
</reference>
<proteinExistence type="predicted"/>
<keyword evidence="2 3" id="KW-0040">ANK repeat</keyword>
<comment type="caution">
    <text evidence="4">The sequence shown here is derived from an EMBL/GenBank/DDBJ whole genome shotgun (WGS) entry which is preliminary data.</text>
</comment>
<dbReference type="InterPro" id="IPR036770">
    <property type="entry name" value="Ankyrin_rpt-contain_sf"/>
</dbReference>
<dbReference type="PANTHER" id="PTHR24198:SF165">
    <property type="entry name" value="ANKYRIN REPEAT-CONTAINING PROTEIN-RELATED"/>
    <property type="match status" value="1"/>
</dbReference>
<dbReference type="Proteomes" id="UP000295620">
    <property type="component" value="Unassembled WGS sequence"/>
</dbReference>
<dbReference type="InterPro" id="IPR002110">
    <property type="entry name" value="Ankyrin_rpt"/>
</dbReference>